<dbReference type="RefSeq" id="WP_048117554.1">
    <property type="nucleotide sequence ID" value="NZ_CP011070.1"/>
</dbReference>
<organism evidence="3 4">
    <name type="scientific">Nitrosopumilus adriaticus</name>
    <dbReference type="NCBI Taxonomy" id="1580092"/>
    <lineage>
        <taxon>Archaea</taxon>
        <taxon>Nitrososphaerota</taxon>
        <taxon>Nitrososphaeria</taxon>
        <taxon>Nitrosopumilales</taxon>
        <taxon>Nitrosopumilaceae</taxon>
        <taxon>Nitrosopumilus</taxon>
    </lineage>
</organism>
<dbReference type="InterPro" id="IPR001789">
    <property type="entry name" value="Sig_transdc_resp-reg_receiver"/>
</dbReference>
<dbReference type="Pfam" id="PF00072">
    <property type="entry name" value="Response_reg"/>
    <property type="match status" value="1"/>
</dbReference>
<dbReference type="HOGENOM" id="CLU_000445_69_15_2"/>
<gene>
    <name evidence="3" type="ORF">NADRNF5_1840</name>
</gene>
<evidence type="ECO:0000256" key="1">
    <source>
        <dbReference type="ARBA" id="ARBA00022553"/>
    </source>
</evidence>
<evidence type="ECO:0000259" key="2">
    <source>
        <dbReference type="PROSITE" id="PS50110"/>
    </source>
</evidence>
<reference evidence="4" key="1">
    <citation type="submission" date="2015-03" db="EMBL/GenBank/DDBJ databases">
        <title>Characterization of two novel Thaumarchaeota isolated from the Northern Adriatic Sea.</title>
        <authorList>
            <person name="Bayer B."/>
            <person name="Vojvoda J."/>
            <person name="Offre P."/>
            <person name="Srivastava A."/>
            <person name="Elisabeth N."/>
            <person name="Garcia J.A.L."/>
            <person name="Schleper C."/>
            <person name="Herndl G.J."/>
        </authorList>
    </citation>
    <scope>NUCLEOTIDE SEQUENCE [LARGE SCALE GENOMIC DNA]</scope>
    <source>
        <strain evidence="4">NF5</strain>
    </source>
</reference>
<dbReference type="PANTHER" id="PTHR44591">
    <property type="entry name" value="STRESS RESPONSE REGULATOR PROTEIN 1"/>
    <property type="match status" value="1"/>
</dbReference>
<dbReference type="PANTHER" id="PTHR44591:SF3">
    <property type="entry name" value="RESPONSE REGULATORY DOMAIN-CONTAINING PROTEIN"/>
    <property type="match status" value="1"/>
</dbReference>
<dbReference type="OrthoDB" id="2830at2157"/>
<protein>
    <submittedName>
        <fullName evidence="3">Response regulator receiver protein</fullName>
    </submittedName>
</protein>
<dbReference type="GO" id="GO:0000160">
    <property type="term" value="P:phosphorelay signal transduction system"/>
    <property type="evidence" value="ECO:0007669"/>
    <property type="project" value="InterPro"/>
</dbReference>
<evidence type="ECO:0000313" key="3">
    <source>
        <dbReference type="EMBL" id="AJW71518.1"/>
    </source>
</evidence>
<name>A0A0D5C4N7_9ARCH</name>
<dbReference type="PROSITE" id="PS50110">
    <property type="entry name" value="RESPONSE_REGULATORY"/>
    <property type="match status" value="1"/>
</dbReference>
<dbReference type="InterPro" id="IPR050595">
    <property type="entry name" value="Bact_response_regulator"/>
</dbReference>
<keyword evidence="4" id="KW-1185">Reference proteome</keyword>
<dbReference type="KEGG" id="nin:NADRNF5_1840"/>
<keyword evidence="1" id="KW-0597">Phosphoprotein</keyword>
<dbReference type="STRING" id="1580092.NADRNF5_1840"/>
<proteinExistence type="predicted"/>
<sequence length="132" mass="15009">MNIVPKVIVVDDVQSHLDVFCEFLRLKNIDVVGIGSDGLEAVQLYEKIRPDIVLIDLAMPIYDGHYALEKILSINKNAKIIVMTAIENAKNREMLLEDGAIDVLQKPFELNRVADVINKAFKDQRIISKRYD</sequence>
<dbReference type="EMBL" id="CP011070">
    <property type="protein sequence ID" value="AJW71518.1"/>
    <property type="molecule type" value="Genomic_DNA"/>
</dbReference>
<dbReference type="SMART" id="SM00448">
    <property type="entry name" value="REC"/>
    <property type="match status" value="1"/>
</dbReference>
<evidence type="ECO:0000313" key="4">
    <source>
        <dbReference type="Proteomes" id="UP000032408"/>
    </source>
</evidence>
<dbReference type="GeneID" id="24821008"/>
<feature type="domain" description="Response regulatory" evidence="2">
    <location>
        <begin position="6"/>
        <end position="121"/>
    </location>
</feature>
<dbReference type="AlphaFoldDB" id="A0A0D5C4N7"/>
<dbReference type="Proteomes" id="UP000032408">
    <property type="component" value="Chromosome"/>
</dbReference>
<dbReference type="SUPFAM" id="SSF52172">
    <property type="entry name" value="CheY-like"/>
    <property type="match status" value="1"/>
</dbReference>
<dbReference type="Gene3D" id="3.40.50.2300">
    <property type="match status" value="1"/>
</dbReference>
<accession>A0A0D5C4N7</accession>
<dbReference type="InterPro" id="IPR011006">
    <property type="entry name" value="CheY-like_superfamily"/>
</dbReference>
<reference evidence="3 4" key="2">
    <citation type="journal article" date="2016" name="ISME J.">
        <title>Physiological and genomic characterization of two novel marine thaumarchaeal strains indicates niche differentiation.</title>
        <authorList>
            <person name="Bayer B."/>
            <person name="Vojvoda J."/>
            <person name="Offre P."/>
            <person name="Alves R.J."/>
            <person name="Elisabeth N.H."/>
            <person name="Garcia J.A."/>
            <person name="Volland J.M."/>
            <person name="Srivastava A."/>
            <person name="Schleper C."/>
            <person name="Herndl G.J."/>
        </authorList>
    </citation>
    <scope>NUCLEOTIDE SEQUENCE [LARGE SCALE GENOMIC DNA]</scope>
    <source>
        <strain evidence="3 4">NF5</strain>
    </source>
</reference>